<accession>A0A9Q0K2Z7</accession>
<evidence type="ECO:0000256" key="2">
    <source>
        <dbReference type="SAM" id="Phobius"/>
    </source>
</evidence>
<feature type="region of interest" description="Disordered" evidence="1">
    <location>
        <begin position="169"/>
        <end position="224"/>
    </location>
</feature>
<keyword evidence="2" id="KW-0812">Transmembrane</keyword>
<comment type="caution">
    <text evidence="3">The sequence shown here is derived from an EMBL/GenBank/DDBJ whole genome shotgun (WGS) entry which is preliminary data.</text>
</comment>
<sequence length="423" mass="46281">MELFCLPYVQAKLLGDPISIVYHYGEYTEVKNADPDRYSYVDVIYDVYCGVLKDIPSGKTIKFSIKAVLPNSDESVLKEDKDVVRMFEKSANACDPIHCYVFRLEVNEEVSNVYWVNTFEGNVMQRPKTSVVNSPSRQRTPIKRHNGGGGSKAIEKGIAGSRKVYNLSSSSEAQSLDNDDVDWQQHGEGSDNQNHSKSEGCQSDREDDEVFDGGQSGGCMSGNEGDEDQAILKCVDSNKDIDDKSVGSPKFNNIHTPNVTITEALEEPKMAETITTILSLRVLLQLNWPMLVTESLVIASLVFVPVGVVAPIGPVVGCPTVINIVDAVFVSEFVGIVGHGCGVKLQIESKLVVSFGSIFLGLCGGLLLVSMPLLSVLNISTLGRNNYNGICLYYKFLLLKGTITVELVCIIKPLNLVIEQLEI</sequence>
<dbReference type="AlphaFoldDB" id="A0A9Q0K2Z7"/>
<feature type="compositionally biased region" description="Basic and acidic residues" evidence="1">
    <location>
        <begin position="183"/>
        <end position="204"/>
    </location>
</feature>
<feature type="region of interest" description="Disordered" evidence="1">
    <location>
        <begin position="127"/>
        <end position="154"/>
    </location>
</feature>
<proteinExistence type="predicted"/>
<name>A0A9Q0K2Z7_9MAGN</name>
<gene>
    <name evidence="3" type="ORF">NE237_021849</name>
</gene>
<dbReference type="Proteomes" id="UP001141806">
    <property type="component" value="Unassembled WGS sequence"/>
</dbReference>
<feature type="compositionally biased region" description="Polar residues" evidence="1">
    <location>
        <begin position="127"/>
        <end position="139"/>
    </location>
</feature>
<keyword evidence="2" id="KW-1133">Transmembrane helix</keyword>
<evidence type="ECO:0000313" key="3">
    <source>
        <dbReference type="EMBL" id="KAJ4961939.1"/>
    </source>
</evidence>
<keyword evidence="4" id="KW-1185">Reference proteome</keyword>
<dbReference type="EMBL" id="JAMYWD010000009">
    <property type="protein sequence ID" value="KAJ4961939.1"/>
    <property type="molecule type" value="Genomic_DNA"/>
</dbReference>
<evidence type="ECO:0000313" key="4">
    <source>
        <dbReference type="Proteomes" id="UP001141806"/>
    </source>
</evidence>
<organism evidence="3 4">
    <name type="scientific">Protea cynaroides</name>
    <dbReference type="NCBI Taxonomy" id="273540"/>
    <lineage>
        <taxon>Eukaryota</taxon>
        <taxon>Viridiplantae</taxon>
        <taxon>Streptophyta</taxon>
        <taxon>Embryophyta</taxon>
        <taxon>Tracheophyta</taxon>
        <taxon>Spermatophyta</taxon>
        <taxon>Magnoliopsida</taxon>
        <taxon>Proteales</taxon>
        <taxon>Proteaceae</taxon>
        <taxon>Protea</taxon>
    </lineage>
</organism>
<keyword evidence="2" id="KW-0472">Membrane</keyword>
<reference evidence="3" key="1">
    <citation type="journal article" date="2023" name="Plant J.">
        <title>The genome of the king protea, Protea cynaroides.</title>
        <authorList>
            <person name="Chang J."/>
            <person name="Duong T.A."/>
            <person name="Schoeman C."/>
            <person name="Ma X."/>
            <person name="Roodt D."/>
            <person name="Barker N."/>
            <person name="Li Z."/>
            <person name="Van de Peer Y."/>
            <person name="Mizrachi E."/>
        </authorList>
    </citation>
    <scope>NUCLEOTIDE SEQUENCE</scope>
    <source>
        <tissue evidence="3">Young leaves</tissue>
    </source>
</reference>
<evidence type="ECO:0000256" key="1">
    <source>
        <dbReference type="SAM" id="MobiDB-lite"/>
    </source>
</evidence>
<feature type="transmembrane region" description="Helical" evidence="2">
    <location>
        <begin position="351"/>
        <end position="374"/>
    </location>
</feature>
<protein>
    <submittedName>
        <fullName evidence="3">Uncharacterized protein</fullName>
    </submittedName>
</protein>